<keyword evidence="1" id="KW-0503">Monooxygenase</keyword>
<dbReference type="EMBL" id="CP097320">
    <property type="protein sequence ID" value="UQX11133.1"/>
    <property type="molecule type" value="Genomic_DNA"/>
</dbReference>
<organism evidence="1 2">
    <name type="scientific">Candidatus Mycobacterium methanotrophicum</name>
    <dbReference type="NCBI Taxonomy" id="2943498"/>
    <lineage>
        <taxon>Bacteria</taxon>
        <taxon>Bacillati</taxon>
        <taxon>Actinomycetota</taxon>
        <taxon>Actinomycetes</taxon>
        <taxon>Mycobacteriales</taxon>
        <taxon>Mycobacteriaceae</taxon>
        <taxon>Mycobacterium</taxon>
    </lineage>
</organism>
<dbReference type="Proteomes" id="UP001056610">
    <property type="component" value="Chromosome"/>
</dbReference>
<name>A0ABY4QMW6_9MYCO</name>
<dbReference type="GO" id="GO:0004497">
    <property type="term" value="F:monooxygenase activity"/>
    <property type="evidence" value="ECO:0007669"/>
    <property type="project" value="UniProtKB-KW"/>
</dbReference>
<keyword evidence="1" id="KW-0560">Oxidoreductase</keyword>
<gene>
    <name evidence="1" type="ORF">M5I08_00655</name>
</gene>
<sequence>MIQTYGILTLLEAKPGKGDDLNAFLKTCHAVVAGEAETISWYAFKLSDTTYGIFGTFITEDGRQAYMNGKVPAELGKIADVVLTKEPDIRQVNIVAVK</sequence>
<accession>A0ABY4QMW6</accession>
<evidence type="ECO:0000313" key="2">
    <source>
        <dbReference type="Proteomes" id="UP001056610"/>
    </source>
</evidence>
<evidence type="ECO:0000313" key="1">
    <source>
        <dbReference type="EMBL" id="UQX11133.1"/>
    </source>
</evidence>
<proteinExistence type="predicted"/>
<dbReference type="RefSeq" id="WP_219066514.1">
    <property type="nucleotide sequence ID" value="NZ_CAJUXY010000008.1"/>
</dbReference>
<keyword evidence="2" id="KW-1185">Reference proteome</keyword>
<reference evidence="1" key="1">
    <citation type="submission" date="2022-05" db="EMBL/GenBank/DDBJ databases">
        <title>A methanotrophic Mycobacterium dominates a cave microbial ecosystem.</title>
        <authorList>
            <person name="Van Spanning R.J.M."/>
            <person name="Guan Q."/>
            <person name="Melkonian C."/>
            <person name="Gallant J."/>
            <person name="Polerecky L."/>
            <person name="Flot J.-F."/>
            <person name="Brandt B.W."/>
            <person name="Braster M."/>
            <person name="Iturbe Espinoza P."/>
            <person name="Aerts J."/>
            <person name="Meima-Franke M."/>
            <person name="Piersma S.R."/>
            <person name="Bunduc C."/>
            <person name="Ummels R."/>
            <person name="Pain A."/>
            <person name="Fleming E.J."/>
            <person name="van der Wel N."/>
            <person name="Gherman V.D."/>
            <person name="Sarbu S.M."/>
            <person name="Bodelier P.L.E."/>
            <person name="Bitter W."/>
        </authorList>
    </citation>
    <scope>NUCLEOTIDE SEQUENCE</scope>
    <source>
        <strain evidence="1">Sulfur Cave</strain>
    </source>
</reference>
<protein>
    <submittedName>
        <fullName evidence="1">Antibiotic biosynthesis monooxygenase</fullName>
    </submittedName>
</protein>